<keyword evidence="2" id="KW-1185">Reference proteome</keyword>
<reference evidence="1 2" key="1">
    <citation type="submission" date="2016-10" db="EMBL/GenBank/DDBJ databases">
        <authorList>
            <person name="de Groot N.N."/>
        </authorList>
    </citation>
    <scope>NUCLEOTIDE SEQUENCE [LARGE SCALE GENOMIC DNA]</scope>
    <source>
        <strain evidence="1 2">DSM 12272</strain>
    </source>
</reference>
<evidence type="ECO:0000313" key="2">
    <source>
        <dbReference type="Proteomes" id="UP000198597"/>
    </source>
</evidence>
<organism evidence="1 2">
    <name type="scientific">Clostridium gasigenes</name>
    <dbReference type="NCBI Taxonomy" id="94869"/>
    <lineage>
        <taxon>Bacteria</taxon>
        <taxon>Bacillati</taxon>
        <taxon>Bacillota</taxon>
        <taxon>Clostridia</taxon>
        <taxon>Eubacteriales</taxon>
        <taxon>Clostridiaceae</taxon>
        <taxon>Clostridium</taxon>
    </lineage>
</organism>
<dbReference type="AlphaFoldDB" id="A0A1H0N6N5"/>
<dbReference type="RefSeq" id="WP_089965891.1">
    <property type="nucleotide sequence ID" value="NZ_FNJM01000001.1"/>
</dbReference>
<proteinExistence type="predicted"/>
<name>A0A1H0N6N5_9CLOT</name>
<dbReference type="EMBL" id="FNJM01000001">
    <property type="protein sequence ID" value="SDO88342.1"/>
    <property type="molecule type" value="Genomic_DNA"/>
</dbReference>
<sequence>MIKELDFNKTKSITEECIVMADKIDEIIKVVNSITDPKATKILKDGIEIIGGELNITGTICNVECCKATVGYLQCDSFKNDSLAISDCKMKVDETLLRKANIETLKNNKLI</sequence>
<evidence type="ECO:0000313" key="1">
    <source>
        <dbReference type="EMBL" id="SDO88342.1"/>
    </source>
</evidence>
<gene>
    <name evidence="1" type="ORF">SAMN04488529_101712</name>
</gene>
<dbReference type="STRING" id="94869.SAMN04488529_101712"/>
<dbReference type="Proteomes" id="UP000198597">
    <property type="component" value="Unassembled WGS sequence"/>
</dbReference>
<protein>
    <submittedName>
        <fullName evidence="1">Uncharacterized protein</fullName>
    </submittedName>
</protein>
<accession>A0A1H0N6N5</accession>